<evidence type="ECO:0000256" key="1">
    <source>
        <dbReference type="ARBA" id="ARBA00010515"/>
    </source>
</evidence>
<protein>
    <submittedName>
        <fullName evidence="3">Uncharacterized protein</fullName>
    </submittedName>
</protein>
<proteinExistence type="inferred from homology"/>
<name>A0A8T0X5N7_PANVG</name>
<dbReference type="InterPro" id="IPR029058">
    <property type="entry name" value="AB_hydrolase_fold"/>
</dbReference>
<dbReference type="GO" id="GO:0016787">
    <property type="term" value="F:hydrolase activity"/>
    <property type="evidence" value="ECO:0007669"/>
    <property type="project" value="InterPro"/>
</dbReference>
<evidence type="ECO:0000256" key="2">
    <source>
        <dbReference type="SAM" id="MobiDB-lite"/>
    </source>
</evidence>
<dbReference type="PROSITE" id="PS01173">
    <property type="entry name" value="LIPASE_GDXG_HIS"/>
    <property type="match status" value="1"/>
</dbReference>
<dbReference type="Proteomes" id="UP000823388">
    <property type="component" value="Chromosome 1N"/>
</dbReference>
<dbReference type="EMBL" id="CM029038">
    <property type="protein sequence ID" value="KAG2650919.1"/>
    <property type="molecule type" value="Genomic_DNA"/>
</dbReference>
<dbReference type="InterPro" id="IPR002168">
    <property type="entry name" value="Lipase_GDXG_HIS_AS"/>
</dbReference>
<reference evidence="3" key="1">
    <citation type="submission" date="2020-05" db="EMBL/GenBank/DDBJ databases">
        <title>WGS assembly of Panicum virgatum.</title>
        <authorList>
            <person name="Lovell J.T."/>
            <person name="Jenkins J."/>
            <person name="Shu S."/>
            <person name="Juenger T.E."/>
            <person name="Schmutz J."/>
        </authorList>
    </citation>
    <scope>NUCLEOTIDE SEQUENCE</scope>
    <source>
        <strain evidence="3">AP13</strain>
    </source>
</reference>
<feature type="region of interest" description="Disordered" evidence="2">
    <location>
        <begin position="66"/>
        <end position="170"/>
    </location>
</feature>
<gene>
    <name evidence="3" type="ORF">PVAP13_1NG241719</name>
</gene>
<evidence type="ECO:0000313" key="3">
    <source>
        <dbReference type="EMBL" id="KAG2650919.1"/>
    </source>
</evidence>
<dbReference type="AlphaFoldDB" id="A0A8T0X5N7"/>
<dbReference type="Gene3D" id="3.40.50.1820">
    <property type="entry name" value="alpha/beta hydrolase"/>
    <property type="match status" value="1"/>
</dbReference>
<accession>A0A8T0X5N7</accession>
<sequence>MATQQRGRANHAKACIFSGKRRRKTTCVILFFHGGSFAHSSSSTAIYDNLCRRFVKLSKWCCPSTTGAPPSTGTRAPTTTAGRRSSGPCCSPSSAVARAPSPACSSPATPPAATSPTMWPSAPPTPGSGSAATPGVQLVRAERAAPQGAPLHQEPHHRVGPGPHLRPAAG</sequence>
<feature type="compositionally biased region" description="Low complexity" evidence="2">
    <location>
        <begin position="66"/>
        <end position="120"/>
    </location>
</feature>
<evidence type="ECO:0000313" key="4">
    <source>
        <dbReference type="Proteomes" id="UP000823388"/>
    </source>
</evidence>
<comment type="similarity">
    <text evidence="1">Belongs to the 'GDXG' lipolytic enzyme family.</text>
</comment>
<organism evidence="3 4">
    <name type="scientific">Panicum virgatum</name>
    <name type="common">Blackwell switchgrass</name>
    <dbReference type="NCBI Taxonomy" id="38727"/>
    <lineage>
        <taxon>Eukaryota</taxon>
        <taxon>Viridiplantae</taxon>
        <taxon>Streptophyta</taxon>
        <taxon>Embryophyta</taxon>
        <taxon>Tracheophyta</taxon>
        <taxon>Spermatophyta</taxon>
        <taxon>Magnoliopsida</taxon>
        <taxon>Liliopsida</taxon>
        <taxon>Poales</taxon>
        <taxon>Poaceae</taxon>
        <taxon>PACMAD clade</taxon>
        <taxon>Panicoideae</taxon>
        <taxon>Panicodae</taxon>
        <taxon>Paniceae</taxon>
        <taxon>Panicinae</taxon>
        <taxon>Panicum</taxon>
        <taxon>Panicum sect. Hiantes</taxon>
    </lineage>
</organism>
<comment type="caution">
    <text evidence="3">The sequence shown here is derived from an EMBL/GenBank/DDBJ whole genome shotgun (WGS) entry which is preliminary data.</text>
</comment>
<keyword evidence="4" id="KW-1185">Reference proteome</keyword>